<organism evidence="3 4">
    <name type="scientific">Gordonia jinghuaiqii</name>
    <dbReference type="NCBI Taxonomy" id="2758710"/>
    <lineage>
        <taxon>Bacteria</taxon>
        <taxon>Bacillati</taxon>
        <taxon>Actinomycetota</taxon>
        <taxon>Actinomycetes</taxon>
        <taxon>Mycobacteriales</taxon>
        <taxon>Gordoniaceae</taxon>
        <taxon>Gordonia</taxon>
    </lineage>
</organism>
<dbReference type="Gene3D" id="3.10.450.50">
    <property type="match status" value="1"/>
</dbReference>
<comment type="similarity">
    <text evidence="1">Belongs to the UPF0225 family.</text>
</comment>
<dbReference type="InterPro" id="IPR023006">
    <property type="entry name" value="YchJ-like"/>
</dbReference>
<proteinExistence type="inferred from homology"/>
<keyword evidence="4" id="KW-1185">Reference proteome</keyword>
<dbReference type="InterPro" id="IPR032710">
    <property type="entry name" value="NTF2-like_dom_sf"/>
</dbReference>
<sequence length="138" mass="15312">MRGVGSESVNRDPGTRCPCVSGLVFGECCEPILAGRRAAPTATALMRSRFTAFALGDRDHLPASWHPDTRPDELDLDDATRWYRLDVESSRAGSPFDAEGEVTFTAFYRNGSERGSIHERSRFTRVEGRWVYLDGVVG</sequence>
<dbReference type="Proteomes" id="UP000515663">
    <property type="component" value="Chromosome"/>
</dbReference>
<dbReference type="InterPro" id="IPR048469">
    <property type="entry name" value="YchJ-like_M"/>
</dbReference>
<dbReference type="EMBL" id="CP059491">
    <property type="protein sequence ID" value="QMT00077.1"/>
    <property type="molecule type" value="Genomic_DNA"/>
</dbReference>
<dbReference type="RefSeq" id="WP_219849354.1">
    <property type="nucleotide sequence ID" value="NZ_CP059491.1"/>
</dbReference>
<accession>A0A7D7LRU8</accession>
<dbReference type="SUPFAM" id="SSF54427">
    <property type="entry name" value="NTF2-like"/>
    <property type="match status" value="1"/>
</dbReference>
<evidence type="ECO:0000256" key="1">
    <source>
        <dbReference type="HAMAP-Rule" id="MF_00612"/>
    </source>
</evidence>
<dbReference type="Pfam" id="PF17775">
    <property type="entry name" value="YchJ_M-like"/>
    <property type="match status" value="1"/>
</dbReference>
<reference evidence="4" key="1">
    <citation type="submission" date="2020-07" db="EMBL/GenBank/DDBJ databases">
        <title>novel species isolated from the respiratory tract of Marmot.</title>
        <authorList>
            <person name="Zhang G."/>
        </authorList>
    </citation>
    <scope>NUCLEOTIDE SEQUENCE [LARGE SCALE GENOMIC DNA]</scope>
    <source>
        <strain evidence="4">686</strain>
    </source>
</reference>
<name>A0A7D7LRU8_9ACTN</name>
<evidence type="ECO:0000313" key="3">
    <source>
        <dbReference type="EMBL" id="QMT00077.1"/>
    </source>
</evidence>
<protein>
    <recommendedName>
        <fullName evidence="1">UPF0225 protein H1R19_14135</fullName>
    </recommendedName>
</protein>
<feature type="domain" description="YchJ-like middle NTF2-like" evidence="2">
    <location>
        <begin position="41"/>
        <end position="135"/>
    </location>
</feature>
<dbReference type="KEGG" id="gji:H1R19_14135"/>
<dbReference type="HAMAP" id="MF_00612">
    <property type="entry name" value="UPF0225"/>
    <property type="match status" value="1"/>
</dbReference>
<dbReference type="AlphaFoldDB" id="A0A7D7LRU8"/>
<gene>
    <name evidence="3" type="ORF">H1R19_14135</name>
</gene>
<evidence type="ECO:0000313" key="4">
    <source>
        <dbReference type="Proteomes" id="UP000515663"/>
    </source>
</evidence>
<evidence type="ECO:0000259" key="2">
    <source>
        <dbReference type="Pfam" id="PF17775"/>
    </source>
</evidence>